<feature type="chain" id="PRO_5001815875" description="Methanethiol oxidase" evidence="1">
    <location>
        <begin position="22"/>
        <end position="368"/>
    </location>
</feature>
<feature type="signal peptide" evidence="1">
    <location>
        <begin position="1"/>
        <end position="21"/>
    </location>
</feature>
<keyword evidence="3" id="KW-1185">Reference proteome</keyword>
<dbReference type="OrthoDB" id="5588185at2759"/>
<sequence>MRATVRSFLSVTAFLASSVLAVTVAPVSNDRGPTIHIIENALPTAPQTHEVVSIPNKNTLLISQFSNSVLVKAQVDDVGQITALTAFQISTPTSELHGLALSKHYPGKVWLTLQADNLLVLIDPMVHSLKSAPKVIKVIKVPKGKGPHYVGEYGDDLWVSLKDSSAVLRINHVNTTDYDHYQGVSHPIFVAQHPINKNFYSGEDDSNKIIKIEPTTKKATQIDIPASMGGTTPVGMISGPKGVWFALLGSPTEGTGTVGFIGENDEIVPFKLTSPLGQNAALLHLVFDLNADRNKSLWLLSSSIVNSKALDMIIKVTFNDDWTRIVGEEVSVLPTQQNQAHRIIQTAPDQLYATELAKSKLVSFRTAK</sequence>
<dbReference type="InterPro" id="IPR015943">
    <property type="entry name" value="WD40/YVTN_repeat-like_dom_sf"/>
</dbReference>
<evidence type="ECO:0008006" key="4">
    <source>
        <dbReference type="Google" id="ProtNLM"/>
    </source>
</evidence>
<name>A0A086TLZ2_9FUNG</name>
<dbReference type="InterPro" id="IPR011048">
    <property type="entry name" value="Haem_d1_sf"/>
</dbReference>
<proteinExistence type="predicted"/>
<dbReference type="SUPFAM" id="SSF51004">
    <property type="entry name" value="C-terminal (heme d1) domain of cytochrome cd1-nitrite reductase"/>
    <property type="match status" value="1"/>
</dbReference>
<organism evidence="2 3">
    <name type="scientific">Podila verticillata NRRL 6337</name>
    <dbReference type="NCBI Taxonomy" id="1069443"/>
    <lineage>
        <taxon>Eukaryota</taxon>
        <taxon>Fungi</taxon>
        <taxon>Fungi incertae sedis</taxon>
        <taxon>Mucoromycota</taxon>
        <taxon>Mortierellomycotina</taxon>
        <taxon>Mortierellomycetes</taxon>
        <taxon>Mortierellales</taxon>
        <taxon>Mortierellaceae</taxon>
        <taxon>Podila</taxon>
    </lineage>
</organism>
<dbReference type="Proteomes" id="UP000243308">
    <property type="component" value="Unassembled WGS sequence"/>
</dbReference>
<dbReference type="EMBL" id="KN042429">
    <property type="protein sequence ID" value="KFH62969.1"/>
    <property type="molecule type" value="Genomic_DNA"/>
</dbReference>
<evidence type="ECO:0000313" key="3">
    <source>
        <dbReference type="Proteomes" id="UP000243308"/>
    </source>
</evidence>
<dbReference type="AlphaFoldDB" id="A0A086TLZ2"/>
<reference evidence="2 3" key="1">
    <citation type="submission" date="2011-02" db="EMBL/GenBank/DDBJ databases">
        <title>The Genome Sequence of Mortierella verticillata NRRL 6337.</title>
        <authorList>
            <consortium name="The Broad Institute Genome Sequencing Platform"/>
            <person name="Russ C."/>
            <person name="Cuomo C."/>
            <person name="Burger G."/>
            <person name="Gray M.W."/>
            <person name="Holland P.W.H."/>
            <person name="King N."/>
            <person name="Lang F.B.F."/>
            <person name="Roger A.J."/>
            <person name="Ruiz-Trillo I."/>
            <person name="Young S.K."/>
            <person name="Zeng Q."/>
            <person name="Gargeya S."/>
            <person name="Alvarado L."/>
            <person name="Berlin A."/>
            <person name="Chapman S.B."/>
            <person name="Chen Z."/>
            <person name="Freedman E."/>
            <person name="Gellesch M."/>
            <person name="Goldberg J."/>
            <person name="Griggs A."/>
            <person name="Gujja S."/>
            <person name="Heilman E."/>
            <person name="Heiman D."/>
            <person name="Howarth C."/>
            <person name="Mehta T."/>
            <person name="Neiman D."/>
            <person name="Pearson M."/>
            <person name="Roberts A."/>
            <person name="Saif S."/>
            <person name="Shea T."/>
            <person name="Shenoy N."/>
            <person name="Sisk P."/>
            <person name="Stolte C."/>
            <person name="Sykes S."/>
            <person name="White J."/>
            <person name="Yandava C."/>
            <person name="Haas B."/>
            <person name="Nusbaum C."/>
            <person name="Birren B."/>
        </authorList>
    </citation>
    <scope>NUCLEOTIDE SEQUENCE [LARGE SCALE GENOMIC DNA]</scope>
    <source>
        <strain evidence="2 3">NRRL 6337</strain>
    </source>
</reference>
<dbReference type="Gene3D" id="2.130.10.10">
    <property type="entry name" value="YVTN repeat-like/Quinoprotein amine dehydrogenase"/>
    <property type="match status" value="1"/>
</dbReference>
<accession>A0A086TLZ2</accession>
<evidence type="ECO:0000256" key="1">
    <source>
        <dbReference type="SAM" id="SignalP"/>
    </source>
</evidence>
<protein>
    <recommendedName>
        <fullName evidence="4">Methanethiol oxidase</fullName>
    </recommendedName>
</protein>
<evidence type="ECO:0000313" key="2">
    <source>
        <dbReference type="EMBL" id="KFH62969.1"/>
    </source>
</evidence>
<keyword evidence="1" id="KW-0732">Signal</keyword>
<gene>
    <name evidence="2" type="ORF">MVEG_11007</name>
</gene>